<feature type="compositionally biased region" description="Basic and acidic residues" evidence="1">
    <location>
        <begin position="1247"/>
        <end position="1256"/>
    </location>
</feature>
<evidence type="ECO:0000313" key="2">
    <source>
        <dbReference type="EMBL" id="CAI9959514.1"/>
    </source>
</evidence>
<feature type="region of interest" description="Disordered" evidence="1">
    <location>
        <begin position="1029"/>
        <end position="1049"/>
    </location>
</feature>
<dbReference type="EMBL" id="CAXDID020000106">
    <property type="protein sequence ID" value="CAL6028137.1"/>
    <property type="molecule type" value="Genomic_DNA"/>
</dbReference>
<evidence type="ECO:0000256" key="1">
    <source>
        <dbReference type="SAM" id="MobiDB-lite"/>
    </source>
</evidence>
<proteinExistence type="predicted"/>
<keyword evidence="4" id="KW-1185">Reference proteome</keyword>
<name>A0AA86UKP8_9EUKA</name>
<organism evidence="2">
    <name type="scientific">Hexamita inflata</name>
    <dbReference type="NCBI Taxonomy" id="28002"/>
    <lineage>
        <taxon>Eukaryota</taxon>
        <taxon>Metamonada</taxon>
        <taxon>Diplomonadida</taxon>
        <taxon>Hexamitidae</taxon>
        <taxon>Hexamitinae</taxon>
        <taxon>Hexamita</taxon>
    </lineage>
</organism>
<feature type="compositionally biased region" description="Polar residues" evidence="1">
    <location>
        <begin position="1272"/>
        <end position="1284"/>
    </location>
</feature>
<reference evidence="3 4" key="2">
    <citation type="submission" date="2024-07" db="EMBL/GenBank/DDBJ databases">
        <authorList>
            <person name="Akdeniz Z."/>
        </authorList>
    </citation>
    <scope>NUCLEOTIDE SEQUENCE [LARGE SCALE GENOMIC DNA]</scope>
</reference>
<evidence type="ECO:0000313" key="4">
    <source>
        <dbReference type="Proteomes" id="UP001642409"/>
    </source>
</evidence>
<feature type="compositionally biased region" description="Basic and acidic residues" evidence="1">
    <location>
        <begin position="1133"/>
        <end position="1197"/>
    </location>
</feature>
<evidence type="ECO:0000313" key="3">
    <source>
        <dbReference type="EMBL" id="CAL6028137.1"/>
    </source>
</evidence>
<protein>
    <submittedName>
        <fullName evidence="2">Uncharacterized protein</fullName>
    </submittedName>
</protein>
<feature type="region of interest" description="Disordered" evidence="1">
    <location>
        <begin position="1210"/>
        <end position="1284"/>
    </location>
</feature>
<gene>
    <name evidence="3" type="ORF">HINF_LOCUS31663</name>
    <name evidence="2" type="ORF">HINF_LOCUS47159</name>
</gene>
<feature type="compositionally biased region" description="Basic and acidic residues" evidence="1">
    <location>
        <begin position="1210"/>
        <end position="1235"/>
    </location>
</feature>
<reference evidence="2" key="1">
    <citation type="submission" date="2023-06" db="EMBL/GenBank/DDBJ databases">
        <authorList>
            <person name="Kurt Z."/>
        </authorList>
    </citation>
    <scope>NUCLEOTIDE SEQUENCE</scope>
</reference>
<comment type="caution">
    <text evidence="2">The sequence shown here is derived from an EMBL/GenBank/DDBJ whole genome shotgun (WGS) entry which is preliminary data.</text>
</comment>
<feature type="compositionally biased region" description="Polar residues" evidence="1">
    <location>
        <begin position="1236"/>
        <end position="1246"/>
    </location>
</feature>
<dbReference type="Proteomes" id="UP001642409">
    <property type="component" value="Unassembled WGS sequence"/>
</dbReference>
<accession>A0AA86UKP8</accession>
<dbReference type="EMBL" id="CATOUU010000918">
    <property type="protein sequence ID" value="CAI9959514.1"/>
    <property type="molecule type" value="Genomic_DNA"/>
</dbReference>
<feature type="region of interest" description="Disordered" evidence="1">
    <location>
        <begin position="1115"/>
        <end position="1197"/>
    </location>
</feature>
<sequence>MQTSVRIQNVLSQQAQKQAVKPINTANVLQIYTVQKEPADFIYMFSENELHLRHVSEQAQLMELINQNAQINTPVATRDFVIRFYNKDGSKTTIKQVIVSKSGSKAETILILTSNGIDSCLFRIPLKYFVLTLAQNGKLQQFSFAVKGNDIATICRNFDKYPKLGQFGSINSDLIVGYEMDSQSLVLINYSDVNGGLTRYKHEVQTFSLVQQPSNILVDTRGLMHKMNQITEVLPNKSGIYMILDRLACVDLFEYYLNNRNIDIREVQQPGFQIQSKYSYLRQLYPLHLIPKGFKPELQKLISASAAVTIPKTSKSPEQFFILTCMAWRNDIEKDNQPRFTQQYQTNSQFITGVPDEVFVKHNIFLYSQKKLVAYAAVNYYPDILQVSQDQRYIFVASSKSFMTNIFKIEEQNGKISLVQEKPVQHPHQVTQLTSVCSTLSGWLLMFDNKNSVYTYKGDLKQYSCVSNKCQNNFGELNLPVKPLRLSPQKQVTFADQLNVNDLNTNTDEQVRRLTETKIPGIQGFMTSSLFSPINETFIRRAHKQPQLEQTSTKLANDLIELAIDLGEEAPSNDLKEFQEIFVQYFRIYEQLRLIEEFVALILNPNIEEENIQHLDIEMRDLLLNHLQDCAITIRNSRHVLGNPEFYFSELKYVNNIIFQILQPHEKDLQLNFQLLHVVRSVMKRDAVDSTFLQELHKLLENSINTIEITNLDVCKIIMTEYQEEIKKQGKLIPIVQIVAQKTQQMTEYFQTCCSYKTQVLSALHYQTVKNQERLNQLNESSISYSFLGTKPQTLQQHTKLIDSKIQEQDKAIDQLVDSPDIRNFDKIPENLEKELKANMYANKKQKIYEKPNMFKVGSPIAQNTQITEQQNSDLQSFEEMDELDDMSLRAPAVELQNDAKTVSMLKTQETTNKQVIKDQAIQKSDLITEQSKVNKSQPQQQVNSINEYTYEEIQEYEEIDEANEANKDSIVEKASEIVNAPIVEVVDKKVVNNVLDSQFIAPMIMSIDPSKQINQQPINETQAQVQKETLGEGKQKNSKHVKQTDEAKDYTYDYENQYYYEEYDDEEMNPDALEIDIEKSQAKSVVETEEQRLEKLKQFEKEQALQQSILLKTQQDEQEKIVQSAKSQDLSKSTKPEPKEEKLTKEQIKLQQKKQKEEELRKEKEEKEKQRKEKELKKQKEIEEKEAQRLQLIKDKEAEKLKAKELKLQKEAELKKEQQDKLNKSKPPKPEPKLDSTNTVKTTNTEPEKQPKTTELESTTSQPIEIEKPSNPEQSVSKPISDPNQAFIANSETQPQVTIVHDSEQISSAIPVDQLATSQYGSLAGYNNVVDTQEQLEKEKLIQRMKEQEQIKLKAKQKAQEQNILLKDKTLAFTETKQEIAEPTELTNIEQSLTKTDLKTTGIQGIQYNMSTSIINKDKMMQSALEDQDELIKTFESMIKTRIQLQQSLNQSGNGNGAKFSKDFSNIKHFPKSNLASMISTKIEKSYMHNSLLNSKLRASQNE</sequence>